<dbReference type="RefSeq" id="WP_109925975.1">
    <property type="nucleotide sequence ID" value="NZ_QGNZ01000002.1"/>
</dbReference>
<dbReference type="Gene3D" id="3.10.50.40">
    <property type="match status" value="1"/>
</dbReference>
<dbReference type="InterPro" id="IPR001179">
    <property type="entry name" value="PPIase_FKBP_dom"/>
</dbReference>
<keyword evidence="4 5" id="KW-0413">Isomerase</keyword>
<comment type="similarity">
    <text evidence="2 6">Belongs to the FKBP-type PPIase family.</text>
</comment>
<evidence type="ECO:0000259" key="8">
    <source>
        <dbReference type="PROSITE" id="PS50059"/>
    </source>
</evidence>
<dbReference type="OrthoDB" id="669809at2"/>
<evidence type="ECO:0000256" key="4">
    <source>
        <dbReference type="ARBA" id="ARBA00023235"/>
    </source>
</evidence>
<feature type="chain" id="PRO_5016380971" description="Peptidyl-prolyl cis-trans isomerase" evidence="7">
    <location>
        <begin position="24"/>
        <end position="148"/>
    </location>
</feature>
<feature type="domain" description="PPIase FKBP-type" evidence="8">
    <location>
        <begin position="65"/>
        <end position="148"/>
    </location>
</feature>
<reference evidence="9 10" key="1">
    <citation type="submission" date="2018-05" db="EMBL/GenBank/DDBJ databases">
        <title>Pedobacter paludis sp. nov., isolated from wetland soil.</title>
        <authorList>
            <person name="Zhang Y."/>
            <person name="Wang G."/>
        </authorList>
    </citation>
    <scope>NUCLEOTIDE SEQUENCE [LARGE SCALE GENOMIC DNA]</scope>
    <source>
        <strain evidence="9 10">KCTC22721</strain>
    </source>
</reference>
<dbReference type="PANTHER" id="PTHR43811:SF19">
    <property type="entry name" value="39 KDA FK506-BINDING NUCLEAR PROTEIN"/>
    <property type="match status" value="1"/>
</dbReference>
<proteinExistence type="inferred from homology"/>
<evidence type="ECO:0000256" key="3">
    <source>
        <dbReference type="ARBA" id="ARBA00023110"/>
    </source>
</evidence>
<dbReference type="Pfam" id="PF00254">
    <property type="entry name" value="FKBP_C"/>
    <property type="match status" value="1"/>
</dbReference>
<organism evidence="9 10">
    <name type="scientific">Pedobacter yonginense</name>
    <dbReference type="NCBI Taxonomy" id="651869"/>
    <lineage>
        <taxon>Bacteria</taxon>
        <taxon>Pseudomonadati</taxon>
        <taxon>Bacteroidota</taxon>
        <taxon>Sphingobacteriia</taxon>
        <taxon>Sphingobacteriales</taxon>
        <taxon>Sphingobacteriaceae</taxon>
        <taxon>Pedobacter</taxon>
    </lineage>
</organism>
<dbReference type="AlphaFoldDB" id="A0A317ESH9"/>
<dbReference type="InterPro" id="IPR046357">
    <property type="entry name" value="PPIase_dom_sf"/>
</dbReference>
<sequence length="148" mass="16146">MVKFKYFSILLLFVLALSSCKKEEDVDTQISNYIQQNKINAVKDPSGLYYQIIKPGSGTTNINSNTNITIIYEGKLLDGTVIDNGGGKENTFRLGDLIEGWKIGIPKIQKGGEIRLIIPPALGYGSRAVGPVPANSVLDFNIQLTNAQ</sequence>
<dbReference type="EMBL" id="QGNZ01000002">
    <property type="protein sequence ID" value="PWS28216.1"/>
    <property type="molecule type" value="Genomic_DNA"/>
</dbReference>
<protein>
    <recommendedName>
        <fullName evidence="6">Peptidyl-prolyl cis-trans isomerase</fullName>
        <ecNumber evidence="6">5.2.1.8</ecNumber>
    </recommendedName>
</protein>
<dbReference type="PANTHER" id="PTHR43811">
    <property type="entry name" value="FKBP-TYPE PEPTIDYL-PROLYL CIS-TRANS ISOMERASE FKPA"/>
    <property type="match status" value="1"/>
</dbReference>
<evidence type="ECO:0000256" key="1">
    <source>
        <dbReference type="ARBA" id="ARBA00000971"/>
    </source>
</evidence>
<comment type="caution">
    <text evidence="9">The sequence shown here is derived from an EMBL/GenBank/DDBJ whole genome shotgun (WGS) entry which is preliminary data.</text>
</comment>
<evidence type="ECO:0000313" key="9">
    <source>
        <dbReference type="EMBL" id="PWS28216.1"/>
    </source>
</evidence>
<evidence type="ECO:0000256" key="7">
    <source>
        <dbReference type="SAM" id="SignalP"/>
    </source>
</evidence>
<dbReference type="PROSITE" id="PS51257">
    <property type="entry name" value="PROKAR_LIPOPROTEIN"/>
    <property type="match status" value="1"/>
</dbReference>
<keyword evidence="7" id="KW-0732">Signal</keyword>
<dbReference type="EC" id="5.2.1.8" evidence="6"/>
<comment type="catalytic activity">
    <reaction evidence="1 5 6">
        <text>[protein]-peptidylproline (omega=180) = [protein]-peptidylproline (omega=0)</text>
        <dbReference type="Rhea" id="RHEA:16237"/>
        <dbReference type="Rhea" id="RHEA-COMP:10747"/>
        <dbReference type="Rhea" id="RHEA-COMP:10748"/>
        <dbReference type="ChEBI" id="CHEBI:83833"/>
        <dbReference type="ChEBI" id="CHEBI:83834"/>
        <dbReference type="EC" id="5.2.1.8"/>
    </reaction>
</comment>
<evidence type="ECO:0000256" key="5">
    <source>
        <dbReference type="PROSITE-ProRule" id="PRU00277"/>
    </source>
</evidence>
<dbReference type="GO" id="GO:0003755">
    <property type="term" value="F:peptidyl-prolyl cis-trans isomerase activity"/>
    <property type="evidence" value="ECO:0007669"/>
    <property type="project" value="UniProtKB-UniRule"/>
</dbReference>
<accession>A0A317ESH9</accession>
<dbReference type="PROSITE" id="PS50059">
    <property type="entry name" value="FKBP_PPIASE"/>
    <property type="match status" value="1"/>
</dbReference>
<evidence type="ECO:0000256" key="6">
    <source>
        <dbReference type="RuleBase" id="RU003915"/>
    </source>
</evidence>
<keyword evidence="10" id="KW-1185">Reference proteome</keyword>
<keyword evidence="3 5" id="KW-0697">Rotamase</keyword>
<dbReference type="Proteomes" id="UP000245379">
    <property type="component" value="Unassembled WGS sequence"/>
</dbReference>
<evidence type="ECO:0000313" key="10">
    <source>
        <dbReference type="Proteomes" id="UP000245379"/>
    </source>
</evidence>
<name>A0A317ESH9_9SPHI</name>
<evidence type="ECO:0000256" key="2">
    <source>
        <dbReference type="ARBA" id="ARBA00006577"/>
    </source>
</evidence>
<dbReference type="SUPFAM" id="SSF54534">
    <property type="entry name" value="FKBP-like"/>
    <property type="match status" value="1"/>
</dbReference>
<feature type="signal peptide" evidence="7">
    <location>
        <begin position="1"/>
        <end position="23"/>
    </location>
</feature>
<gene>
    <name evidence="9" type="ORF">DHW03_07540</name>
</gene>